<dbReference type="SUPFAM" id="SSF52540">
    <property type="entry name" value="P-loop containing nucleoside triphosphate hydrolases"/>
    <property type="match status" value="1"/>
</dbReference>
<reference evidence="7 8" key="1">
    <citation type="journal article" date="2017" name="Genome Biol. Evol.">
        <title>Comparative Genomic Analysis Identifies a Campylobacter Clade Deficient in Selenium Metabolism.</title>
        <authorList>
            <person name="Miller W.G."/>
            <person name="Yee E."/>
            <person name="Lopes B.S."/>
            <person name="Chapman M.H."/>
            <person name="Huynh S."/>
            <person name="Bono J.L."/>
            <person name="Parker C.T."/>
            <person name="Strachan N.J.C."/>
            <person name="Forbes K.J."/>
        </authorList>
    </citation>
    <scope>NUCLEOTIDE SEQUENCE [LARGE SCALE GENOMIC DNA]</scope>
    <source>
        <strain evidence="7 8">NCTC 13003</strain>
    </source>
</reference>
<dbReference type="Proteomes" id="UP000194309">
    <property type="component" value="Chromosome"/>
</dbReference>
<evidence type="ECO:0000256" key="1">
    <source>
        <dbReference type="ARBA" id="ARBA00004370"/>
    </source>
</evidence>
<evidence type="ECO:0000313" key="7">
    <source>
        <dbReference type="EMBL" id="ARQ98512.1"/>
    </source>
</evidence>
<evidence type="ECO:0000256" key="3">
    <source>
        <dbReference type="ARBA" id="ARBA00022801"/>
    </source>
</evidence>
<dbReference type="GO" id="GO:0003924">
    <property type="term" value="F:GTPase activity"/>
    <property type="evidence" value="ECO:0007669"/>
    <property type="project" value="InterPro"/>
</dbReference>
<sequence length="470" mass="52912">MQELQIINEILSAKPNNQTLSSFNKYLNNFYDITKKIAVENERDLVLNLKAIESEMAIIAAYAELFSKHVIAVGGGFSAGKSAFVNSFLKSKDIQLPISIDPTTAIPSYVMSSDKDQIIGISKNNGVANLGKIAPDILSRLTHNADNRLNFSFNLKDILPFLVVSSEFNDPKYQNICFIDTPGYNPNSDGNRAQDFNTAKEFLANSSSLLWLISCDASGGNITESDIKFLNSIGLENKKLYFIITKADKRPKSDLDEVLENLKDTLDMEGIEYEGISLYSSTDIEEYGYHKLSLFDFILSQINNKHSKSQENVMTNLIRVYQSYEKALVKKQDDNDRIFSVLHSITIEMAYIDDEENEEHTFKVDQYAKNLKSIFSSTYSDECKKLLKELTKAFKELKSSIDAIFGAVYDWDADANKITTKDIEQLSDLRKTIDLDGDDDLPKKPKGSTKAIQEANSAVQKTGFFNFEVK</sequence>
<dbReference type="InterPro" id="IPR027094">
    <property type="entry name" value="Mitofusin_fam"/>
</dbReference>
<keyword evidence="2" id="KW-0547">Nucleotide-binding</keyword>
<dbReference type="Gene3D" id="3.40.50.300">
    <property type="entry name" value="P-loop containing nucleotide triphosphate hydrolases"/>
    <property type="match status" value="1"/>
</dbReference>
<name>A0A1X9SQI6_9BACT</name>
<dbReference type="STRING" id="1660064.CIGN_0189"/>
<evidence type="ECO:0000313" key="8">
    <source>
        <dbReference type="Proteomes" id="UP000194309"/>
    </source>
</evidence>
<dbReference type="InterPro" id="IPR045063">
    <property type="entry name" value="Dynamin_N"/>
</dbReference>
<gene>
    <name evidence="7" type="ORF">CIGN_0189</name>
</gene>
<comment type="subcellular location">
    <subcellularLocation>
        <location evidence="1">Membrane</location>
    </subcellularLocation>
</comment>
<dbReference type="Pfam" id="PF00350">
    <property type="entry name" value="Dynamin_N"/>
    <property type="match status" value="1"/>
</dbReference>
<organism evidence="7 8">
    <name type="scientific">Campylobacter devanensis</name>
    <dbReference type="NCBI Taxonomy" id="3161138"/>
    <lineage>
        <taxon>Bacteria</taxon>
        <taxon>Pseudomonadati</taxon>
        <taxon>Campylobacterota</taxon>
        <taxon>Epsilonproteobacteria</taxon>
        <taxon>Campylobacterales</taxon>
        <taxon>Campylobacteraceae</taxon>
        <taxon>Campylobacter</taxon>
    </lineage>
</organism>
<accession>A0A381D778</accession>
<dbReference type="PANTHER" id="PTHR10465:SF0">
    <property type="entry name" value="SARCALUMENIN"/>
    <property type="match status" value="1"/>
</dbReference>
<evidence type="ECO:0000256" key="4">
    <source>
        <dbReference type="ARBA" id="ARBA00023134"/>
    </source>
</evidence>
<keyword evidence="3" id="KW-0378">Hydrolase</keyword>
<dbReference type="AlphaFoldDB" id="A0A1X9SQI6"/>
<dbReference type="PANTHER" id="PTHR10465">
    <property type="entry name" value="TRANSMEMBRANE GTPASE FZO1"/>
    <property type="match status" value="1"/>
</dbReference>
<evidence type="ECO:0000256" key="2">
    <source>
        <dbReference type="ARBA" id="ARBA00022741"/>
    </source>
</evidence>
<keyword evidence="4" id="KW-0342">GTP-binding</keyword>
<dbReference type="OrthoDB" id="5324037at2"/>
<dbReference type="GO" id="GO:0016020">
    <property type="term" value="C:membrane"/>
    <property type="evidence" value="ECO:0007669"/>
    <property type="project" value="UniProtKB-SubCell"/>
</dbReference>
<dbReference type="InterPro" id="IPR027417">
    <property type="entry name" value="P-loop_NTPase"/>
</dbReference>
<evidence type="ECO:0000256" key="5">
    <source>
        <dbReference type="ARBA" id="ARBA00023136"/>
    </source>
</evidence>
<keyword evidence="8" id="KW-1185">Reference proteome</keyword>
<dbReference type="GO" id="GO:0005525">
    <property type="term" value="F:GTP binding"/>
    <property type="evidence" value="ECO:0007669"/>
    <property type="project" value="UniProtKB-KW"/>
</dbReference>
<feature type="domain" description="Dynamin N-terminal" evidence="6">
    <location>
        <begin position="71"/>
        <end position="245"/>
    </location>
</feature>
<accession>A0A1X9SQI6</accession>
<protein>
    <submittedName>
        <fullName evidence="7">Dynamin family protein</fullName>
    </submittedName>
</protein>
<keyword evidence="5" id="KW-0472">Membrane</keyword>
<evidence type="ECO:0000259" key="6">
    <source>
        <dbReference type="Pfam" id="PF00350"/>
    </source>
</evidence>
<proteinExistence type="predicted"/>
<dbReference type="EMBL" id="CP018788">
    <property type="protein sequence ID" value="ARQ98512.1"/>
    <property type="molecule type" value="Genomic_DNA"/>
</dbReference>
<dbReference type="KEGG" id="cdev:CIGN_0189"/>